<sequence>MTKRDFIKKVEKICLVKDCSISKAIDIAKMENKITDTEFISWFCTGSGIGNIKK</sequence>
<protein>
    <submittedName>
        <fullName evidence="1">Uncharacterized protein</fullName>
    </submittedName>
</protein>
<evidence type="ECO:0000313" key="1">
    <source>
        <dbReference type="EMBL" id="MBI6874588.1"/>
    </source>
</evidence>
<accession>A0A934M6H2</accession>
<dbReference type="AlphaFoldDB" id="A0A934M6H2"/>
<keyword evidence="2" id="KW-1185">Reference proteome</keyword>
<reference evidence="1" key="1">
    <citation type="submission" date="2020-12" db="EMBL/GenBank/DDBJ databases">
        <title>Clostridium thailandense sp. nov., a novel acetogenic bacterium isolated from peat land soil in Thailand.</title>
        <authorList>
            <person name="Chaikitkaew S."/>
            <person name="Birkeland N.K."/>
        </authorList>
    </citation>
    <scope>NUCLEOTIDE SEQUENCE</scope>
    <source>
        <strain evidence="1">DSM 17425</strain>
    </source>
</reference>
<proteinExistence type="predicted"/>
<organism evidence="1 2">
    <name type="scientific">Clostridium aciditolerans</name>
    <dbReference type="NCBI Taxonomy" id="339861"/>
    <lineage>
        <taxon>Bacteria</taxon>
        <taxon>Bacillati</taxon>
        <taxon>Bacillota</taxon>
        <taxon>Clostridia</taxon>
        <taxon>Eubacteriales</taxon>
        <taxon>Clostridiaceae</taxon>
        <taxon>Clostridium</taxon>
    </lineage>
</organism>
<gene>
    <name evidence="1" type="ORF">I6U51_18085</name>
</gene>
<comment type="caution">
    <text evidence="1">The sequence shown here is derived from an EMBL/GenBank/DDBJ whole genome shotgun (WGS) entry which is preliminary data.</text>
</comment>
<dbReference type="Proteomes" id="UP000622687">
    <property type="component" value="Unassembled WGS sequence"/>
</dbReference>
<dbReference type="RefSeq" id="WP_211143955.1">
    <property type="nucleotide sequence ID" value="NZ_JAEEGB010000026.1"/>
</dbReference>
<dbReference type="EMBL" id="JAEEGB010000026">
    <property type="protein sequence ID" value="MBI6874588.1"/>
    <property type="molecule type" value="Genomic_DNA"/>
</dbReference>
<evidence type="ECO:0000313" key="2">
    <source>
        <dbReference type="Proteomes" id="UP000622687"/>
    </source>
</evidence>
<name>A0A934M6H2_9CLOT</name>